<gene>
    <name evidence="12" type="ORF">CC78DRAFT_549327</name>
</gene>
<name>A0A9P4JWE9_9PLEO</name>
<keyword evidence="5" id="KW-0630">Potassium</keyword>
<evidence type="ECO:0000256" key="9">
    <source>
        <dbReference type="SAM" id="MobiDB-lite"/>
    </source>
</evidence>
<dbReference type="InterPro" id="IPR020613">
    <property type="entry name" value="Thiolase_CS"/>
</dbReference>
<evidence type="ECO:0000256" key="2">
    <source>
        <dbReference type="ARBA" id="ARBA00004872"/>
    </source>
</evidence>
<dbReference type="Gene3D" id="3.40.47.10">
    <property type="match status" value="2"/>
</dbReference>
<evidence type="ECO:0000256" key="6">
    <source>
        <dbReference type="ARBA" id="ARBA00023315"/>
    </source>
</evidence>
<proteinExistence type="inferred from homology"/>
<dbReference type="PROSITE" id="PS00098">
    <property type="entry name" value="THIOLASE_1"/>
    <property type="match status" value="1"/>
</dbReference>
<comment type="similarity">
    <text evidence="3 8">Belongs to the thiolase-like superfamily. Thiolase family.</text>
</comment>
<dbReference type="PANTHER" id="PTHR43853:SF10">
    <property type="entry name" value="ACETYL-COA C-ACETYLTRANSFERASE"/>
    <property type="match status" value="1"/>
</dbReference>
<keyword evidence="4 8" id="KW-0808">Transferase</keyword>
<dbReference type="SUPFAM" id="SSF53901">
    <property type="entry name" value="Thiolase-like"/>
    <property type="match status" value="2"/>
</dbReference>
<evidence type="ECO:0000256" key="5">
    <source>
        <dbReference type="ARBA" id="ARBA00022958"/>
    </source>
</evidence>
<dbReference type="InterPro" id="IPR020617">
    <property type="entry name" value="Thiolase_C"/>
</dbReference>
<dbReference type="InterPro" id="IPR020615">
    <property type="entry name" value="Thiolase_acyl_enz_int_AS"/>
</dbReference>
<evidence type="ECO:0000256" key="3">
    <source>
        <dbReference type="ARBA" id="ARBA00010982"/>
    </source>
</evidence>
<feature type="region of interest" description="Disordered" evidence="9">
    <location>
        <begin position="92"/>
        <end position="117"/>
    </location>
</feature>
<keyword evidence="13" id="KW-1185">Reference proteome</keyword>
<evidence type="ECO:0000256" key="8">
    <source>
        <dbReference type="RuleBase" id="RU003557"/>
    </source>
</evidence>
<comment type="cofactor">
    <cofactor evidence="1">
        <name>K(+)</name>
        <dbReference type="ChEBI" id="CHEBI:29103"/>
    </cofactor>
</comment>
<dbReference type="InterPro" id="IPR020616">
    <property type="entry name" value="Thiolase_N"/>
</dbReference>
<dbReference type="Pfam" id="PF02803">
    <property type="entry name" value="Thiolase_C"/>
    <property type="match status" value="1"/>
</dbReference>
<evidence type="ECO:0000313" key="13">
    <source>
        <dbReference type="Proteomes" id="UP000800093"/>
    </source>
</evidence>
<organism evidence="12 13">
    <name type="scientific">Lojkania enalia</name>
    <dbReference type="NCBI Taxonomy" id="147567"/>
    <lineage>
        <taxon>Eukaryota</taxon>
        <taxon>Fungi</taxon>
        <taxon>Dikarya</taxon>
        <taxon>Ascomycota</taxon>
        <taxon>Pezizomycotina</taxon>
        <taxon>Dothideomycetes</taxon>
        <taxon>Pleosporomycetidae</taxon>
        <taxon>Pleosporales</taxon>
        <taxon>Pleosporales incertae sedis</taxon>
        <taxon>Lojkania</taxon>
    </lineage>
</organism>
<comment type="pathway">
    <text evidence="2">Lipid metabolism; fatty acid metabolism.</text>
</comment>
<dbReference type="NCBIfam" id="TIGR01930">
    <property type="entry name" value="AcCoA-C-Actrans"/>
    <property type="match status" value="1"/>
</dbReference>
<dbReference type="GO" id="GO:0006635">
    <property type="term" value="P:fatty acid beta-oxidation"/>
    <property type="evidence" value="ECO:0007669"/>
    <property type="project" value="TreeGrafter"/>
</dbReference>
<keyword evidence="6 8" id="KW-0012">Acyltransferase</keyword>
<dbReference type="AlphaFoldDB" id="A0A9P4JWE9"/>
<dbReference type="CDD" id="cd00751">
    <property type="entry name" value="thiolase"/>
    <property type="match status" value="1"/>
</dbReference>
<dbReference type="Pfam" id="PF00108">
    <property type="entry name" value="Thiolase_N"/>
    <property type="match status" value="1"/>
</dbReference>
<dbReference type="PROSITE" id="PS00737">
    <property type="entry name" value="THIOLASE_2"/>
    <property type="match status" value="1"/>
</dbReference>
<dbReference type="EMBL" id="ML986776">
    <property type="protein sequence ID" value="KAF2258202.1"/>
    <property type="molecule type" value="Genomic_DNA"/>
</dbReference>
<evidence type="ECO:0000313" key="12">
    <source>
        <dbReference type="EMBL" id="KAF2258202.1"/>
    </source>
</evidence>
<dbReference type="PANTHER" id="PTHR43853">
    <property type="entry name" value="3-KETOACYL-COA THIOLASE, PEROXISOMAL"/>
    <property type="match status" value="1"/>
</dbReference>
<dbReference type="GO" id="GO:0010124">
    <property type="term" value="P:phenylacetate catabolic process"/>
    <property type="evidence" value="ECO:0007669"/>
    <property type="project" value="TreeGrafter"/>
</dbReference>
<feature type="domain" description="Thiolase N-terminal" evidence="10">
    <location>
        <begin position="186"/>
        <end position="440"/>
    </location>
</feature>
<comment type="caution">
    <text evidence="12">The sequence shown here is derived from an EMBL/GenBank/DDBJ whole genome shotgun (WGS) entry which is preliminary data.</text>
</comment>
<evidence type="ECO:0000256" key="4">
    <source>
        <dbReference type="ARBA" id="ARBA00022679"/>
    </source>
</evidence>
<reference evidence="13" key="1">
    <citation type="journal article" date="2020" name="Stud. Mycol.">
        <title>101 Dothideomycetes genomes: A test case for predicting lifestyles and emergence of pathogens.</title>
        <authorList>
            <person name="Haridas S."/>
            <person name="Albert R."/>
            <person name="Binder M."/>
            <person name="Bloem J."/>
            <person name="LaButti K."/>
            <person name="Salamov A."/>
            <person name="Andreopoulos B."/>
            <person name="Baker S."/>
            <person name="Barry K."/>
            <person name="Bills G."/>
            <person name="Bluhm B."/>
            <person name="Cannon C."/>
            <person name="Castanera R."/>
            <person name="Culley D."/>
            <person name="Daum C."/>
            <person name="Ezra D."/>
            <person name="Gonzalez J."/>
            <person name="Henrissat B."/>
            <person name="Kuo A."/>
            <person name="Liang C."/>
            <person name="Lipzen A."/>
            <person name="Lutzoni F."/>
            <person name="Magnuson J."/>
            <person name="Mondo S."/>
            <person name="Nolan M."/>
            <person name="Ohm R."/>
            <person name="Pangilinan J."/>
            <person name="Park H.-J."/>
            <person name="Ramirez L."/>
            <person name="Alfaro M."/>
            <person name="Sun H."/>
            <person name="Tritt A."/>
            <person name="Yoshinaga Y."/>
            <person name="Zwiers L.-H."/>
            <person name="Turgeon B."/>
            <person name="Goodwin S."/>
            <person name="Spatafora J."/>
            <person name="Crous P."/>
            <person name="Grigoriev I."/>
        </authorList>
    </citation>
    <scope>NUCLEOTIDE SEQUENCE [LARGE SCALE GENOMIC DNA]</scope>
    <source>
        <strain evidence="13">CBS 304.66</strain>
    </source>
</reference>
<protein>
    <submittedName>
        <fullName evidence="12">Thiolase</fullName>
    </submittedName>
</protein>
<evidence type="ECO:0000259" key="11">
    <source>
        <dbReference type="Pfam" id="PF02803"/>
    </source>
</evidence>
<feature type="domain" description="Thiolase C-terminal" evidence="11">
    <location>
        <begin position="449"/>
        <end position="567"/>
    </location>
</feature>
<comment type="catalytic activity">
    <reaction evidence="7">
        <text>an acyl-CoA + acetyl-CoA = a 3-oxoacyl-CoA + CoA</text>
        <dbReference type="Rhea" id="RHEA:21564"/>
        <dbReference type="ChEBI" id="CHEBI:57287"/>
        <dbReference type="ChEBI" id="CHEBI:57288"/>
        <dbReference type="ChEBI" id="CHEBI:58342"/>
        <dbReference type="ChEBI" id="CHEBI:90726"/>
        <dbReference type="EC" id="2.3.1.16"/>
    </reaction>
</comment>
<dbReference type="InterPro" id="IPR050215">
    <property type="entry name" value="Thiolase-like_sf_Thiolase"/>
</dbReference>
<evidence type="ECO:0000256" key="1">
    <source>
        <dbReference type="ARBA" id="ARBA00001958"/>
    </source>
</evidence>
<sequence length="573" mass="61619">MTLHNVRSAALHHCATATKRLVVYFNGKKYLPNNIRLLEKYLRGRARHLSCRTGARKEEEDRGEPSLGFFFLFGRPASSESLAGRRYTPRGIVTSMAPPTAGTLPNRGGSSKSSEALRQRGAYLESYPGSPAMGRWTNKMWSSVVSSALVISAETKMTERLKSIVSHMTPSKSGVSAITTKNPDDIVITLAVRTPLAKARKGGFKDTPLDGIVVKLLKQVIAKSKLDPALVEDICLGNVSDAKAAYFCRAAMLGAGFPNTTAGSSVNRFCSSGLKAVQDIANQIATGAIEIGLAVGAESMTAGGDRLERPFFGEILENQEACDCMQPMGQTSENVGKDFNISREAQDRFACESFRRAEVAQKAGWFDDEIVPIQVKVKDPKTGEEKDVTLTKDEGPRWGTTYEGLSKIRPAFMPHGDRSTGGNSSQVTDGAAAVLLMKRSKAQELGQPILAKFVGATVAGLAPRIMGIGPSIAIPKLLTKFNISVDEIDLIEINEAFASMAVYCLETLKIDHSKLNVRGGAIALGHPLGCTGARQIVTGLSECRRQKKKILLTSMCIGTGMGMAGLFVNEQNV</sequence>
<accession>A0A9P4JWE9</accession>
<dbReference type="InterPro" id="IPR016039">
    <property type="entry name" value="Thiolase-like"/>
</dbReference>
<dbReference type="Proteomes" id="UP000800093">
    <property type="component" value="Unassembled WGS sequence"/>
</dbReference>
<evidence type="ECO:0000259" key="10">
    <source>
        <dbReference type="Pfam" id="PF00108"/>
    </source>
</evidence>
<dbReference type="GO" id="GO:0005777">
    <property type="term" value="C:peroxisome"/>
    <property type="evidence" value="ECO:0007669"/>
    <property type="project" value="TreeGrafter"/>
</dbReference>
<dbReference type="InterPro" id="IPR002155">
    <property type="entry name" value="Thiolase"/>
</dbReference>
<dbReference type="OrthoDB" id="5404651at2759"/>
<dbReference type="GO" id="GO:0003988">
    <property type="term" value="F:acetyl-CoA C-acyltransferase activity"/>
    <property type="evidence" value="ECO:0007669"/>
    <property type="project" value="UniProtKB-EC"/>
</dbReference>
<evidence type="ECO:0000256" key="7">
    <source>
        <dbReference type="ARBA" id="ARBA00047605"/>
    </source>
</evidence>